<protein>
    <submittedName>
        <fullName evidence="8">Serine/threonine protein kinase</fullName>
    </submittedName>
</protein>
<keyword evidence="8" id="KW-0723">Serine/threonine-protein kinase</keyword>
<evidence type="ECO:0000256" key="4">
    <source>
        <dbReference type="ARBA" id="ARBA00022840"/>
    </source>
</evidence>
<dbReference type="InterPro" id="IPR011009">
    <property type="entry name" value="Kinase-like_dom_sf"/>
</dbReference>
<keyword evidence="2" id="KW-0547">Nucleotide-binding</keyword>
<dbReference type="SUPFAM" id="SSF56112">
    <property type="entry name" value="Protein kinase-like (PK-like)"/>
    <property type="match status" value="1"/>
</dbReference>
<evidence type="ECO:0000313" key="7">
    <source>
        <dbReference type="EMBL" id="MBE0384325.1"/>
    </source>
</evidence>
<dbReference type="SMART" id="SM00220">
    <property type="entry name" value="S_TKc"/>
    <property type="match status" value="1"/>
</dbReference>
<dbReference type="GO" id="GO:0005524">
    <property type="term" value="F:ATP binding"/>
    <property type="evidence" value="ECO:0007669"/>
    <property type="project" value="UniProtKB-KW"/>
</dbReference>
<reference evidence="7 10" key="1">
    <citation type="submission" date="2015-06" db="EMBL/GenBank/DDBJ databases">
        <title>Genome sequence of Pseudoalteromonas carrageenovora.</title>
        <authorList>
            <person name="Xie B.-B."/>
            <person name="Rong J.-C."/>
            <person name="Qin Q.-L."/>
            <person name="Zhang Y.-Z."/>
        </authorList>
    </citation>
    <scope>NUCLEOTIDE SEQUENCE [LARGE SCALE GENOMIC DNA]</scope>
    <source>
        <strain evidence="7 10">IAM 12662</strain>
    </source>
</reference>
<dbReference type="PANTHER" id="PTHR43289:SF6">
    <property type="entry name" value="SERINE_THREONINE-PROTEIN KINASE NEKL-3"/>
    <property type="match status" value="1"/>
</dbReference>
<keyword evidence="1" id="KW-0808">Transferase</keyword>
<dbReference type="PROSITE" id="PS50011">
    <property type="entry name" value="PROTEIN_KINASE_DOM"/>
    <property type="match status" value="1"/>
</dbReference>
<dbReference type="PROSITE" id="PS00108">
    <property type="entry name" value="PROTEIN_KINASE_ST"/>
    <property type="match status" value="1"/>
</dbReference>
<dbReference type="AlphaFoldDB" id="A0A2K4XEF8"/>
<keyword evidence="5" id="KW-0472">Membrane</keyword>
<dbReference type="PANTHER" id="PTHR43289">
    <property type="entry name" value="MITOGEN-ACTIVATED PROTEIN KINASE KINASE KINASE 20-RELATED"/>
    <property type="match status" value="1"/>
</dbReference>
<dbReference type="InterPro" id="IPR008271">
    <property type="entry name" value="Ser/Thr_kinase_AS"/>
</dbReference>
<keyword evidence="10" id="KW-1185">Reference proteome</keyword>
<dbReference type="EMBL" id="LT965929">
    <property type="protein sequence ID" value="SOU42710.1"/>
    <property type="molecule type" value="Genomic_DNA"/>
</dbReference>
<dbReference type="GO" id="GO:0004674">
    <property type="term" value="F:protein serine/threonine kinase activity"/>
    <property type="evidence" value="ECO:0007669"/>
    <property type="project" value="UniProtKB-KW"/>
</dbReference>
<dbReference type="Gene3D" id="3.30.200.20">
    <property type="entry name" value="Phosphorylase Kinase, domain 1"/>
    <property type="match status" value="1"/>
</dbReference>
<reference evidence="8 9" key="2">
    <citation type="submission" date="2017-11" db="EMBL/GenBank/DDBJ databases">
        <authorList>
            <person name="Han C.G."/>
        </authorList>
    </citation>
    <scope>NUCLEOTIDE SEQUENCE [LARGE SCALE GENOMIC DNA]</scope>
    <source>
        <strain evidence="9">ATCC 43555</strain>
        <strain evidence="8">ATCC43555</strain>
    </source>
</reference>
<proteinExistence type="predicted"/>
<evidence type="ECO:0000256" key="3">
    <source>
        <dbReference type="ARBA" id="ARBA00022777"/>
    </source>
</evidence>
<sequence length="692" mass="77773">MADFCKNTALIKGRIDKNKKLTFAIILIYTIKGFIMSGVNSSNDKTQIASLDSNLRTPKAINKLNLVGKKISDRYLVEELIGQGGMCYIYRARDLFLESASRPEVFVAIKVLLEEFSHSEEAISLLKDETTKTQQLSHPNIVKVYSAGSDNDLHYVTMELVEGETLEQIIKRNKPSGMAFKKANVILSQLADALIYAHSRGVIHNDLKPSNIIFDSNGSLKVLDFGIAKHKTIEDAYAVKSESSIGTVGGYTPTYASPEQLKGAAASVKDDVFSYACIALELLSSKHPYNRVAADTLPKDTSAKRPSNCPLWLWGTLNKAVSLDAAKRTDSLKPVLAKLQSNFKPAIALVASTVVLALLAGQYYLTNTNNMKQLEAKLDNAKAINQQVETWMSWNGPEILNKLAEIPPQYEVLKQGLLRSNQANILQSFDYRANQINTSANKFKDFDETINVYSKALEYYPDSEKLSVQLESILRERQSIISDITSRIDLLLEQSRYSELDNNSIPQLINDLSVVDSTYVYRPSEIHFDNYKLALDKAIEEDDVITQKSLLNVGKAIFTNNQKNELGFANLLKRESAIDALTLYQKKINLGEQADFPTEDAVVFYGPRFDRYTQKLETIEEYKDLLDFEELINTESAALPKDFSLLVSLKQELSRRYITMANTLMKRKMYRTAEQLVERSEAITQSLDNVML</sequence>
<keyword evidence="4" id="KW-0067">ATP-binding</keyword>
<evidence type="ECO:0000256" key="5">
    <source>
        <dbReference type="SAM" id="Phobius"/>
    </source>
</evidence>
<feature type="domain" description="Protein kinase" evidence="6">
    <location>
        <begin position="75"/>
        <end position="343"/>
    </location>
</feature>
<dbReference type="CDD" id="cd14014">
    <property type="entry name" value="STKc_PknB_like"/>
    <property type="match status" value="1"/>
</dbReference>
<keyword evidence="3 8" id="KW-0418">Kinase</keyword>
<evidence type="ECO:0000313" key="10">
    <source>
        <dbReference type="Proteomes" id="UP000615003"/>
    </source>
</evidence>
<feature type="transmembrane region" description="Helical" evidence="5">
    <location>
        <begin position="21"/>
        <end position="39"/>
    </location>
</feature>
<dbReference type="EMBL" id="AQGW01000025">
    <property type="protein sequence ID" value="MBE0384325.1"/>
    <property type="molecule type" value="Genomic_DNA"/>
</dbReference>
<name>A0A2K4XEF8_PSEVC</name>
<dbReference type="Proteomes" id="UP000615003">
    <property type="component" value="Unassembled WGS sequence"/>
</dbReference>
<keyword evidence="5" id="KW-1133">Transmembrane helix</keyword>
<evidence type="ECO:0000256" key="2">
    <source>
        <dbReference type="ARBA" id="ARBA00022741"/>
    </source>
</evidence>
<organism evidence="8 9">
    <name type="scientific">Pseudoalteromonas carrageenovora IAM 12662</name>
    <dbReference type="NCBI Taxonomy" id="1314868"/>
    <lineage>
        <taxon>Bacteria</taxon>
        <taxon>Pseudomonadati</taxon>
        <taxon>Pseudomonadota</taxon>
        <taxon>Gammaproteobacteria</taxon>
        <taxon>Alteromonadales</taxon>
        <taxon>Pseudoalteromonadaceae</taxon>
        <taxon>Pseudoalteromonas</taxon>
    </lineage>
</organism>
<dbReference type="Pfam" id="PF00069">
    <property type="entry name" value="Pkinase"/>
    <property type="match status" value="1"/>
</dbReference>
<keyword evidence="5" id="KW-0812">Transmembrane</keyword>
<dbReference type="InterPro" id="IPR000719">
    <property type="entry name" value="Prot_kinase_dom"/>
</dbReference>
<dbReference type="Proteomes" id="UP000238288">
    <property type="component" value="Chromosome PCAR9b"/>
</dbReference>
<evidence type="ECO:0000259" key="6">
    <source>
        <dbReference type="PROSITE" id="PS50011"/>
    </source>
</evidence>
<evidence type="ECO:0000313" key="9">
    <source>
        <dbReference type="Proteomes" id="UP000238288"/>
    </source>
</evidence>
<gene>
    <name evidence="8" type="ORF">PCAR9_B0232</name>
    <name evidence="7" type="ORF">PCARR_b0288</name>
</gene>
<dbReference type="Gene3D" id="1.10.510.10">
    <property type="entry name" value="Transferase(Phosphotransferase) domain 1"/>
    <property type="match status" value="1"/>
</dbReference>
<accession>A0A2K4XEF8</accession>
<evidence type="ECO:0000256" key="1">
    <source>
        <dbReference type="ARBA" id="ARBA00022679"/>
    </source>
</evidence>
<evidence type="ECO:0000313" key="8">
    <source>
        <dbReference type="EMBL" id="SOU42710.1"/>
    </source>
</evidence>